<keyword evidence="2" id="KW-1185">Reference proteome</keyword>
<protein>
    <submittedName>
        <fullName evidence="1">Uncharacterized protein</fullName>
    </submittedName>
</protein>
<evidence type="ECO:0000313" key="1">
    <source>
        <dbReference type="EMBL" id="CAK9325075.1"/>
    </source>
</evidence>
<accession>A0ABP0YZW6</accession>
<dbReference type="Proteomes" id="UP001642487">
    <property type="component" value="Chromosome 7"/>
</dbReference>
<gene>
    <name evidence="1" type="ORF">CITCOLO1_LOCUS17327</name>
</gene>
<dbReference type="EMBL" id="OZ021741">
    <property type="protein sequence ID" value="CAK9325075.1"/>
    <property type="molecule type" value="Genomic_DNA"/>
</dbReference>
<evidence type="ECO:0000313" key="2">
    <source>
        <dbReference type="Proteomes" id="UP001642487"/>
    </source>
</evidence>
<organism evidence="1 2">
    <name type="scientific">Citrullus colocynthis</name>
    <name type="common">colocynth</name>
    <dbReference type="NCBI Taxonomy" id="252529"/>
    <lineage>
        <taxon>Eukaryota</taxon>
        <taxon>Viridiplantae</taxon>
        <taxon>Streptophyta</taxon>
        <taxon>Embryophyta</taxon>
        <taxon>Tracheophyta</taxon>
        <taxon>Spermatophyta</taxon>
        <taxon>Magnoliopsida</taxon>
        <taxon>eudicotyledons</taxon>
        <taxon>Gunneridae</taxon>
        <taxon>Pentapetalae</taxon>
        <taxon>rosids</taxon>
        <taxon>fabids</taxon>
        <taxon>Cucurbitales</taxon>
        <taxon>Cucurbitaceae</taxon>
        <taxon>Benincaseae</taxon>
        <taxon>Citrullus</taxon>
    </lineage>
</organism>
<proteinExistence type="predicted"/>
<name>A0ABP0YZW6_9ROSI</name>
<reference evidence="1 2" key="1">
    <citation type="submission" date="2024-03" db="EMBL/GenBank/DDBJ databases">
        <authorList>
            <person name="Gkanogiannis A."/>
            <person name="Becerra Lopez-Lavalle L."/>
        </authorList>
    </citation>
    <scope>NUCLEOTIDE SEQUENCE [LARGE SCALE GENOMIC DNA]</scope>
</reference>
<sequence>MVVCVDNLARKQLPFLYSGDVFVVDMYLTDRLMAVVGTSHHSGWLCSPLAAWWYSKISSSVRHFTFSTWKNTTFTCRDLPSCSRMGLKSQSWFPPLLEIERWKLNVDASWNEDAGTFDNPRGPQSCRNTSPFYYGGIGRRGSYLPLIAKKTVDFTEIWNVSDDVETMSSRLVVVSFSMCSKASKSVAHNLRDEYRRLDQCQESSLDVRSSSKSVTSQALTQ</sequence>